<dbReference type="AlphaFoldDB" id="U4Q953"/>
<dbReference type="PATRIC" id="fig|424182.3.peg.2154"/>
<feature type="compositionally biased region" description="Polar residues" evidence="1">
    <location>
        <begin position="1"/>
        <end position="10"/>
    </location>
</feature>
<evidence type="ECO:0000313" key="3">
    <source>
        <dbReference type="Proteomes" id="UP000016944"/>
    </source>
</evidence>
<feature type="region of interest" description="Disordered" evidence="1">
    <location>
        <begin position="1"/>
        <end position="21"/>
    </location>
</feature>
<protein>
    <submittedName>
        <fullName evidence="2">Uncharacterized protein</fullName>
    </submittedName>
</protein>
<name>U4Q953_9HYPH</name>
<proteinExistence type="predicted"/>
<dbReference type="KEGG" id="rir:BN877_I2185"/>
<evidence type="ECO:0000256" key="1">
    <source>
        <dbReference type="SAM" id="MobiDB-lite"/>
    </source>
</evidence>
<accession>U4Q953</accession>
<dbReference type="EMBL" id="HG518322">
    <property type="protein sequence ID" value="CDI09076.1"/>
    <property type="molecule type" value="Genomic_DNA"/>
</dbReference>
<sequence length="72" mass="8007">MLQEQDSGVNGTPGFPQGTGPVSAMGLLKRLYLPGQVKPLKKREKSAFFLINSLYTYTRLSHPFARHVQTCV</sequence>
<evidence type="ECO:0000313" key="2">
    <source>
        <dbReference type="EMBL" id="CDI09076.1"/>
    </source>
</evidence>
<dbReference type="Proteomes" id="UP000016944">
    <property type="component" value="Chromosome I"/>
</dbReference>
<organism evidence="2 3">
    <name type="scientific">Agrobacterium pusense</name>
    <dbReference type="NCBI Taxonomy" id="648995"/>
    <lineage>
        <taxon>Bacteria</taxon>
        <taxon>Pseudomonadati</taxon>
        <taxon>Pseudomonadota</taxon>
        <taxon>Alphaproteobacteria</taxon>
        <taxon>Hyphomicrobiales</taxon>
        <taxon>Rhizobiaceae</taxon>
        <taxon>Rhizobium/Agrobacterium group</taxon>
        <taxon>Agrobacterium</taxon>
    </lineage>
</organism>
<reference evidence="2 3" key="1">
    <citation type="journal article" date="2013" name="Genome Announc.">
        <title>Complete Genome Sequence of the Sesbania Symbiont and Rice Growth-Promoting Endophyte Rhizobium sp. Strain IRBG74.</title>
        <authorList>
            <person name="Crook M.B."/>
            <person name="Mitra S."/>
            <person name="Ane J.M."/>
            <person name="Sadowsky M.J."/>
            <person name="Gyaneshwar P."/>
        </authorList>
    </citation>
    <scope>NUCLEOTIDE SEQUENCE [LARGE SCALE GENOMIC DNA]</scope>
    <source>
        <strain evidence="2 3">IRBG74</strain>
    </source>
</reference>
<gene>
    <name evidence="2" type="ORF">BN877_I2185</name>
</gene>
<dbReference type="HOGENOM" id="CLU_2719579_0_0_5"/>